<evidence type="ECO:0000256" key="1">
    <source>
        <dbReference type="SAM" id="Phobius"/>
    </source>
</evidence>
<accession>A0ABS9QZG4</accession>
<comment type="caution">
    <text evidence="2">The sequence shown here is derived from an EMBL/GenBank/DDBJ whole genome shotgun (WGS) entry which is preliminary data.</text>
</comment>
<keyword evidence="3" id="KW-1185">Reference proteome</keyword>
<organism evidence="2 3">
    <name type="scientific">Shewanella cutis</name>
    <dbReference type="NCBI Taxonomy" id="2766780"/>
    <lineage>
        <taxon>Bacteria</taxon>
        <taxon>Pseudomonadati</taxon>
        <taxon>Pseudomonadota</taxon>
        <taxon>Gammaproteobacteria</taxon>
        <taxon>Alteromonadales</taxon>
        <taxon>Shewanellaceae</taxon>
        <taxon>Shewanella</taxon>
    </lineage>
</organism>
<proteinExistence type="predicted"/>
<reference evidence="2 3" key="1">
    <citation type="submission" date="2020-08" db="EMBL/GenBank/DDBJ databases">
        <title>Whole genome sequence of Shewanella sp strain PS-2.</title>
        <authorList>
            <person name="Das S.K."/>
        </authorList>
    </citation>
    <scope>NUCLEOTIDE SEQUENCE [LARGE SCALE GENOMIC DNA]</scope>
    <source>
        <strain evidence="2 3">PS-2</strain>
    </source>
</reference>
<keyword evidence="1" id="KW-0472">Membrane</keyword>
<sequence>MTLRTLSQFNRPLAFGLLSLTWALLLWLNFSIAPNAFAHFVAIPVLFIATGVSALLIGSKQPNPINKPIKNPS</sequence>
<dbReference type="Proteomes" id="UP000829384">
    <property type="component" value="Unassembled WGS sequence"/>
</dbReference>
<protein>
    <submittedName>
        <fullName evidence="2">Uncharacterized protein</fullName>
    </submittedName>
</protein>
<evidence type="ECO:0000313" key="3">
    <source>
        <dbReference type="Proteomes" id="UP000829384"/>
    </source>
</evidence>
<feature type="transmembrane region" description="Helical" evidence="1">
    <location>
        <begin position="12"/>
        <end position="30"/>
    </location>
</feature>
<keyword evidence="1" id="KW-0812">Transmembrane</keyword>
<keyword evidence="1" id="KW-1133">Transmembrane helix</keyword>
<evidence type="ECO:0000313" key="2">
    <source>
        <dbReference type="EMBL" id="MCG9965724.1"/>
    </source>
</evidence>
<name>A0ABS9QZG4_9GAMM</name>
<feature type="transmembrane region" description="Helical" evidence="1">
    <location>
        <begin position="36"/>
        <end position="57"/>
    </location>
</feature>
<gene>
    <name evidence="2" type="ORF">H9J30_17650</name>
</gene>
<dbReference type="EMBL" id="JACSDI010000018">
    <property type="protein sequence ID" value="MCG9965724.1"/>
    <property type="molecule type" value="Genomic_DNA"/>
</dbReference>
<dbReference type="RefSeq" id="WP_240132205.1">
    <property type="nucleotide sequence ID" value="NZ_JACSDI010000018.1"/>
</dbReference>